<feature type="compositionally biased region" description="Acidic residues" evidence="8">
    <location>
        <begin position="625"/>
        <end position="640"/>
    </location>
</feature>
<feature type="region of interest" description="Disordered" evidence="8">
    <location>
        <begin position="1329"/>
        <end position="1351"/>
    </location>
</feature>
<feature type="region of interest" description="Disordered" evidence="8">
    <location>
        <begin position="755"/>
        <end position="775"/>
    </location>
</feature>
<feature type="region of interest" description="Disordered" evidence="8">
    <location>
        <begin position="581"/>
        <end position="607"/>
    </location>
</feature>
<dbReference type="Pfam" id="PF04082">
    <property type="entry name" value="Fungal_trans"/>
    <property type="match status" value="1"/>
</dbReference>
<dbReference type="EMBL" id="MCFD01000004">
    <property type="protein sequence ID" value="ORX71467.1"/>
    <property type="molecule type" value="Genomic_DNA"/>
</dbReference>
<evidence type="ECO:0000256" key="1">
    <source>
        <dbReference type="ARBA" id="ARBA00004123"/>
    </source>
</evidence>
<reference evidence="10 11" key="1">
    <citation type="submission" date="2016-07" db="EMBL/GenBank/DDBJ databases">
        <title>Pervasive Adenine N6-methylation of Active Genes in Fungi.</title>
        <authorList>
            <consortium name="DOE Joint Genome Institute"/>
            <person name="Mondo S.J."/>
            <person name="Dannebaum R.O."/>
            <person name="Kuo R.C."/>
            <person name="Labutti K."/>
            <person name="Haridas S."/>
            <person name="Kuo A."/>
            <person name="Salamov A."/>
            <person name="Ahrendt S.R."/>
            <person name="Lipzen A."/>
            <person name="Sullivan W."/>
            <person name="Andreopoulos W.B."/>
            <person name="Clum A."/>
            <person name="Lindquist E."/>
            <person name="Daum C."/>
            <person name="Ramamoorthy G.K."/>
            <person name="Gryganskyi A."/>
            <person name="Culley D."/>
            <person name="Magnuson J.K."/>
            <person name="James T.Y."/>
            <person name="O'Malley M.A."/>
            <person name="Stajich J.E."/>
            <person name="Spatafora J.W."/>
            <person name="Visel A."/>
            <person name="Grigoriev I.V."/>
        </authorList>
    </citation>
    <scope>NUCLEOTIDE SEQUENCE [LARGE SCALE GENOMIC DNA]</scope>
    <source>
        <strain evidence="10 11">ATCC 12442</strain>
    </source>
</reference>
<feature type="compositionally biased region" description="Polar residues" evidence="8">
    <location>
        <begin position="1039"/>
        <end position="1066"/>
    </location>
</feature>
<protein>
    <recommendedName>
        <fullName evidence="9">Zn(2)-C6 fungal-type domain-containing protein</fullName>
    </recommendedName>
</protein>
<gene>
    <name evidence="10" type="ORF">DL89DRAFT_321788</name>
</gene>
<dbReference type="GO" id="GO:0008270">
    <property type="term" value="F:zinc ion binding"/>
    <property type="evidence" value="ECO:0007669"/>
    <property type="project" value="InterPro"/>
</dbReference>
<proteinExistence type="predicted"/>
<comment type="caution">
    <text evidence="10">The sequence shown here is derived from an EMBL/GenBank/DDBJ whole genome shotgun (WGS) entry which is preliminary data.</text>
</comment>
<feature type="region of interest" description="Disordered" evidence="8">
    <location>
        <begin position="1036"/>
        <end position="1066"/>
    </location>
</feature>
<dbReference type="GO" id="GO:0000981">
    <property type="term" value="F:DNA-binding transcription factor activity, RNA polymerase II-specific"/>
    <property type="evidence" value="ECO:0007669"/>
    <property type="project" value="InterPro"/>
</dbReference>
<evidence type="ECO:0000256" key="3">
    <source>
        <dbReference type="ARBA" id="ARBA00022833"/>
    </source>
</evidence>
<sequence length="1351" mass="148004">MNFNIPPQDTPSARPVSSSSIDGAPHFLASPTVPTVAAAFEQHGDSPGSQSTDSKRQRISRACDRCRRKKVKCDGRRPICTHCQAIGSSCTYLDVTKKRGPPKGYIEAIESRLHRMEDLLGALVQTDPKAAKYVLEAMRASDEHGVSEMMANPGAKIIGDMTVKELENEARQAFNDTKPDVHMRESPGIKKLRRTSVPPALHASPSTVASSATPSSNADDRPESMPPLGPTRSRSKSTAALDRNGKMVDDGDEPEDIDRAEHLTRLEKGVGHLTLDPTGALRYLGDSSGWYIINRSLVSSESSPRLTKGVHGAFRWPPITTFNSREGESSGSKPAANAAPSGIEACAPGAQPVSDSAMACVVPVPRNMPPCGKPPMPDREEADQLIHLYFQYVHPVFPIIYKSYFLSRYYNQETQPSHALLSAIYAAASTYKAREAKCEKDLARVRIQMAVHFQRAKTFLDEQYTLNTTASILTLLLMSVYEQGTMSTRSWLYSGMAIRKAYDLGLHRDVGISKHCPNAIVSRTETEVRLRAWWGCFIMDIMVSATLGRPTTIHDFTFDAPFPTDYGDDNDELLVRSSLTGSTPAAATPPPNTHRTPSNQPVGSSKCIPPAMAERMRDYVSLEVGDSDSDSEISDMESEEAGPRKPRKCKPLGVYYLELLHIFGHVLSEMYACKPNRSFVAKYCLHELHSRIERLITLDHELRRWKMSLPVDLQYPIEDILAAKPARCVYIALIHLVYYTAMILLHRPFISRLDDPQSSEQDEGAPHHNKHNGESPMPSHAICTLSAQMISLIGEAIIQDSRIFIMPFLTFMMFTAGTMHLNNVIVAADSWIARRFLKRTLDVMSRLGAHWQVSYKCYTMLNTLVRANRIGLDTVIGDSEAGVHLIRERCREIWRLAYQVYENRSLYRERVSTTHLNAMRGDAADRRCQSMDQSPATSHESFGKRPDSHASDPLAMFSRDIKTSESAPDLYVQQQVNQAKHRLQRAMERQGLRTIDVHRPEDAARLSSKIMKDSPEIATYLTARLHVDRTGNPVVPASPFTSVNLSDPEPQTTTPNNGVPSSQTNTSVPLLSQSVVSEPVRLGAANAALSLGQFVPSLEFFANADFPLGIGGPNGQASSVLPQAMSVRNNAGPYSLLSFSDQVGPSPGLGVSMSSTSTFTSTVVNAAVPPPMRSSVVQPNAIPADSYGQTAPGNPQAMQASMGLQAGVLQMPGAPMQGGFGYNNPNNVKSAHMDLDSKLIDDEVIRNLPFTGPVSCDLSLDNENDLMSALWPNSNVRSYTQQSAVAGSSSSGRQQSGIGGMQIPAATNSNGYIEMPWKDYVNQVIGNMLNPGTPGTGQSSDRATDSNAMQM</sequence>
<dbReference type="CDD" id="cd00067">
    <property type="entry name" value="GAL4"/>
    <property type="match status" value="1"/>
</dbReference>
<dbReference type="PROSITE" id="PS00463">
    <property type="entry name" value="ZN2_CY6_FUNGAL_1"/>
    <property type="match status" value="1"/>
</dbReference>
<feature type="region of interest" description="Disordered" evidence="8">
    <location>
        <begin position="1"/>
        <end position="29"/>
    </location>
</feature>
<dbReference type="Proteomes" id="UP000193922">
    <property type="component" value="Unassembled WGS sequence"/>
</dbReference>
<feature type="compositionally biased region" description="Low complexity" evidence="8">
    <location>
        <begin position="1282"/>
        <end position="1296"/>
    </location>
</feature>
<feature type="compositionally biased region" description="Basic and acidic residues" evidence="8">
    <location>
        <begin position="941"/>
        <end position="950"/>
    </location>
</feature>
<dbReference type="PANTHER" id="PTHR31313">
    <property type="entry name" value="TY1 ENHANCER ACTIVATOR"/>
    <property type="match status" value="1"/>
</dbReference>
<dbReference type="Gene3D" id="4.10.240.10">
    <property type="entry name" value="Zn(2)-C6 fungal-type DNA-binding domain"/>
    <property type="match status" value="1"/>
</dbReference>
<dbReference type="InterPro" id="IPR051615">
    <property type="entry name" value="Transcr_Regulatory_Elem"/>
</dbReference>
<dbReference type="InterPro" id="IPR036864">
    <property type="entry name" value="Zn2-C6_fun-type_DNA-bd_sf"/>
</dbReference>
<evidence type="ECO:0000313" key="11">
    <source>
        <dbReference type="Proteomes" id="UP000193922"/>
    </source>
</evidence>
<keyword evidence="4" id="KW-0805">Transcription regulation</keyword>
<dbReference type="STRING" id="61395.A0A1Y1WD39"/>
<feature type="region of interest" description="Disordered" evidence="8">
    <location>
        <begin position="1282"/>
        <end position="1302"/>
    </location>
</feature>
<dbReference type="SMART" id="SM00066">
    <property type="entry name" value="GAL4"/>
    <property type="match status" value="1"/>
</dbReference>
<feature type="region of interest" description="Disordered" evidence="8">
    <location>
        <begin position="625"/>
        <end position="646"/>
    </location>
</feature>
<evidence type="ECO:0000256" key="4">
    <source>
        <dbReference type="ARBA" id="ARBA00023015"/>
    </source>
</evidence>
<name>A0A1Y1WD39_9FUNG</name>
<dbReference type="PROSITE" id="PS50048">
    <property type="entry name" value="ZN2_CY6_FUNGAL_2"/>
    <property type="match status" value="1"/>
</dbReference>
<evidence type="ECO:0000256" key="6">
    <source>
        <dbReference type="ARBA" id="ARBA00023163"/>
    </source>
</evidence>
<keyword evidence="3" id="KW-0862">Zinc</keyword>
<feature type="region of interest" description="Disordered" evidence="8">
    <location>
        <begin position="40"/>
        <end position="59"/>
    </location>
</feature>
<feature type="compositionally biased region" description="Basic and acidic residues" evidence="8">
    <location>
        <begin position="177"/>
        <end position="188"/>
    </location>
</feature>
<dbReference type="PANTHER" id="PTHR31313:SF81">
    <property type="entry name" value="TY1 ENHANCER ACTIVATOR"/>
    <property type="match status" value="1"/>
</dbReference>
<evidence type="ECO:0000256" key="7">
    <source>
        <dbReference type="ARBA" id="ARBA00023242"/>
    </source>
</evidence>
<feature type="domain" description="Zn(2)-C6 fungal-type" evidence="9">
    <location>
        <begin position="62"/>
        <end position="92"/>
    </location>
</feature>
<dbReference type="OrthoDB" id="2406834at2759"/>
<evidence type="ECO:0000259" key="9">
    <source>
        <dbReference type="PROSITE" id="PS50048"/>
    </source>
</evidence>
<keyword evidence="11" id="KW-1185">Reference proteome</keyword>
<evidence type="ECO:0000256" key="5">
    <source>
        <dbReference type="ARBA" id="ARBA00023125"/>
    </source>
</evidence>
<evidence type="ECO:0000256" key="2">
    <source>
        <dbReference type="ARBA" id="ARBA00022723"/>
    </source>
</evidence>
<feature type="compositionally biased region" description="Low complexity" evidence="8">
    <location>
        <begin position="203"/>
        <end position="216"/>
    </location>
</feature>
<dbReference type="SMART" id="SM00906">
    <property type="entry name" value="Fungal_trans"/>
    <property type="match status" value="1"/>
</dbReference>
<feature type="compositionally biased region" description="Polar residues" evidence="8">
    <location>
        <begin position="930"/>
        <end position="940"/>
    </location>
</feature>
<keyword evidence="2" id="KW-0479">Metal-binding</keyword>
<dbReference type="Pfam" id="PF00172">
    <property type="entry name" value="Zn_clus"/>
    <property type="match status" value="1"/>
</dbReference>
<dbReference type="InterPro" id="IPR001138">
    <property type="entry name" value="Zn2Cys6_DnaBD"/>
</dbReference>
<comment type="subcellular location">
    <subcellularLocation>
        <location evidence="1">Nucleus</location>
    </subcellularLocation>
</comment>
<dbReference type="GO" id="GO:0003677">
    <property type="term" value="F:DNA binding"/>
    <property type="evidence" value="ECO:0007669"/>
    <property type="project" value="UniProtKB-KW"/>
</dbReference>
<dbReference type="GeneID" id="63807951"/>
<feature type="compositionally biased region" description="Polar residues" evidence="8">
    <location>
        <begin position="1336"/>
        <end position="1351"/>
    </location>
</feature>
<evidence type="ECO:0000256" key="8">
    <source>
        <dbReference type="SAM" id="MobiDB-lite"/>
    </source>
</evidence>
<feature type="region of interest" description="Disordered" evidence="8">
    <location>
        <begin position="172"/>
        <end position="255"/>
    </location>
</feature>
<keyword evidence="5" id="KW-0238">DNA-binding</keyword>
<organism evidence="10 11">
    <name type="scientific">Linderina pennispora</name>
    <dbReference type="NCBI Taxonomy" id="61395"/>
    <lineage>
        <taxon>Eukaryota</taxon>
        <taxon>Fungi</taxon>
        <taxon>Fungi incertae sedis</taxon>
        <taxon>Zoopagomycota</taxon>
        <taxon>Kickxellomycotina</taxon>
        <taxon>Kickxellomycetes</taxon>
        <taxon>Kickxellales</taxon>
        <taxon>Kickxellaceae</taxon>
        <taxon>Linderina</taxon>
    </lineage>
</organism>
<dbReference type="InterPro" id="IPR007219">
    <property type="entry name" value="XnlR_reg_dom"/>
</dbReference>
<accession>A0A1Y1WD39</accession>
<keyword evidence="7" id="KW-0539">Nucleus</keyword>
<evidence type="ECO:0000313" key="10">
    <source>
        <dbReference type="EMBL" id="ORX71467.1"/>
    </source>
</evidence>
<dbReference type="GO" id="GO:0006351">
    <property type="term" value="P:DNA-templated transcription"/>
    <property type="evidence" value="ECO:0007669"/>
    <property type="project" value="InterPro"/>
</dbReference>
<keyword evidence="6" id="KW-0804">Transcription</keyword>
<feature type="region of interest" description="Disordered" evidence="8">
    <location>
        <begin position="920"/>
        <end position="953"/>
    </location>
</feature>
<feature type="compositionally biased region" description="Polar residues" evidence="8">
    <location>
        <begin position="1"/>
        <end position="21"/>
    </location>
</feature>
<dbReference type="RefSeq" id="XP_040744982.1">
    <property type="nucleotide sequence ID" value="XM_040891303.1"/>
</dbReference>
<dbReference type="SUPFAM" id="SSF57701">
    <property type="entry name" value="Zn2/Cys6 DNA-binding domain"/>
    <property type="match status" value="1"/>
</dbReference>
<dbReference type="CDD" id="cd12148">
    <property type="entry name" value="fungal_TF_MHR"/>
    <property type="match status" value="1"/>
</dbReference>
<dbReference type="GO" id="GO:0005634">
    <property type="term" value="C:nucleus"/>
    <property type="evidence" value="ECO:0007669"/>
    <property type="project" value="UniProtKB-SubCell"/>
</dbReference>